<dbReference type="Gene3D" id="3.40.50.300">
    <property type="entry name" value="P-loop containing nucleotide triphosphate hydrolases"/>
    <property type="match status" value="2"/>
</dbReference>
<name>A0AAD6CSB5_9EURO</name>
<comment type="similarity">
    <text evidence="2">Belongs to the ABC transporter superfamily. ABCB family. Multidrug resistance exporter (TC 3.A.1.201) subfamily.</text>
</comment>
<keyword evidence="7" id="KW-0067">ATP-binding</keyword>
<dbReference type="EMBL" id="JAQIZZ010000006">
    <property type="protein sequence ID" value="KAJ5537668.1"/>
    <property type="molecule type" value="Genomic_DNA"/>
</dbReference>
<dbReference type="CDD" id="cd18577">
    <property type="entry name" value="ABC_6TM_Pgp_ABCB1_D1_like"/>
    <property type="match status" value="1"/>
</dbReference>
<evidence type="ECO:0000259" key="11">
    <source>
        <dbReference type="PROSITE" id="PS50893"/>
    </source>
</evidence>
<dbReference type="SUPFAM" id="SSF90123">
    <property type="entry name" value="ABC transporter transmembrane region"/>
    <property type="match status" value="2"/>
</dbReference>
<evidence type="ECO:0000256" key="7">
    <source>
        <dbReference type="ARBA" id="ARBA00022840"/>
    </source>
</evidence>
<feature type="transmembrane region" description="Helical" evidence="10">
    <location>
        <begin position="49"/>
        <end position="81"/>
    </location>
</feature>
<dbReference type="InterPro" id="IPR036640">
    <property type="entry name" value="ABC1_TM_sf"/>
</dbReference>
<dbReference type="InterPro" id="IPR039421">
    <property type="entry name" value="Type_1_exporter"/>
</dbReference>
<evidence type="ECO:0000256" key="8">
    <source>
        <dbReference type="ARBA" id="ARBA00022989"/>
    </source>
</evidence>
<keyword evidence="14" id="KW-1185">Reference proteome</keyword>
<reference evidence="13 14" key="1">
    <citation type="journal article" date="2023" name="IMA Fungus">
        <title>Comparative genomic study of the Penicillium genus elucidates a diverse pangenome and 15 lateral gene transfer events.</title>
        <authorList>
            <person name="Petersen C."/>
            <person name="Sorensen T."/>
            <person name="Nielsen M.R."/>
            <person name="Sondergaard T.E."/>
            <person name="Sorensen J.L."/>
            <person name="Fitzpatrick D.A."/>
            <person name="Frisvad J.C."/>
            <person name="Nielsen K.L."/>
        </authorList>
    </citation>
    <scope>NUCLEOTIDE SEQUENCE [LARGE SCALE GENOMIC DNA]</scope>
    <source>
        <strain evidence="13 14">IBT 35679</strain>
    </source>
</reference>
<comment type="subcellular location">
    <subcellularLocation>
        <location evidence="1">Membrane</location>
        <topology evidence="1">Multi-pass membrane protein</topology>
    </subcellularLocation>
</comment>
<dbReference type="InterPro" id="IPR027417">
    <property type="entry name" value="P-loop_NTPase"/>
</dbReference>
<feature type="transmembrane region" description="Helical" evidence="10">
    <location>
        <begin position="198"/>
        <end position="220"/>
    </location>
</feature>
<feature type="transmembrane region" description="Helical" evidence="10">
    <location>
        <begin position="839"/>
        <end position="857"/>
    </location>
</feature>
<keyword evidence="8 10" id="KW-1133">Transmembrane helix</keyword>
<dbReference type="FunFam" id="3.40.50.300:FF:000913">
    <property type="entry name" value="ABC multidrug transporter SitT"/>
    <property type="match status" value="1"/>
</dbReference>
<dbReference type="Proteomes" id="UP001220324">
    <property type="component" value="Unassembled WGS sequence"/>
</dbReference>
<feature type="domain" description="ABC transmembrane type-1" evidence="12">
    <location>
        <begin position="53"/>
        <end position="341"/>
    </location>
</feature>
<keyword evidence="4 10" id="KW-0812">Transmembrane</keyword>
<evidence type="ECO:0000256" key="5">
    <source>
        <dbReference type="ARBA" id="ARBA00022737"/>
    </source>
</evidence>
<evidence type="ECO:0000256" key="4">
    <source>
        <dbReference type="ARBA" id="ARBA00022692"/>
    </source>
</evidence>
<evidence type="ECO:0008006" key="15">
    <source>
        <dbReference type="Google" id="ProtNLM"/>
    </source>
</evidence>
<feature type="transmembrane region" description="Helical" evidence="10">
    <location>
        <begin position="811"/>
        <end position="833"/>
    </location>
</feature>
<protein>
    <recommendedName>
        <fullName evidence="15">Leptomycin B resistance protein pmd1</fullName>
    </recommendedName>
</protein>
<sequence>MKPSTDHIPLIGIKPFTSSHEQVIKAQIHVQPSKANFFSIYRHANPSQLCLLFVSATCAAASGAAMPLVTVAFGSLAKYLINERDTLSDDIRDHIQHLTLRVVYIAIGAFFTTMISAWGFNVVGEQIARRLQRQYLSSVLRQNIAFFDVLGAGELTTHIDQDMKLIQAGISQKVGEIISGLSGFVIAVIIAFMQNRHFASIMISQPISLLAIVGIMGFWLSVTQKLGLAQCVKAENLAQEVLSAMRNVIAYGSQQRYSNKYHEALKGPTAVDFRERFIFGVIVAGSFLVLHWTNGLGLWQANHLFQKGKCTIPEALTILYAAAVAGGMLSQVLPCIVDIIQANSAAGRVFPIINRPSPIDALENKGDKLDSLRGDIKFENVHFVYPSRRENAILEGVSFHVPAGQTVAFVGPSGSGKSTVLSLLERLYCPLGGHIMVDDQPIEDLNISWLRSRIGCVSQDITLFDGSIHDNIANGLDNTVAESLDLSTLHRLVVQASEIAQIDTFISNLPEGYATRIGANGSHLSGGQRQRIAIARAIISQPSILLLDEATAALDSQSEKEVQEALRSAALGRTTLIIAHRLSTIRNADTIIIMKDGRILEQGSHTELMKSSMLYQGLVRQQALRPSEPSTYGLFHELPSAAKISREGNPTLSVEVVANKSSNDVSASASSGMNSIRNIWRLNRQELPYNIAGLCLSILAGISYPIHAIFFGNGIISIISPELSTGGRSVQFWARMYLIYGIIVFCIYCARGYCFAIAASQLNLRVRSNLFRALLYKDISFFGEPGHSVGDLVSFLSWGTNKVTGVSGTSLGLLLESTVMLITGIVVGCIFGWKLGLISMATVPIVAISGFLQYYMVEKVQRHVNRDTEAIAVAHEAFSAIRTVTVLGLQQKIGESFQKAGDCEQQGRYWPISAIMYGSTLLFRILSIAFVFWYGGTRLVATGEYNIQQFLICFAATIWGAQSAAALFARAPDLAGARSAASHLDKLMGPIQSQFQAEDIQDVSLDAPTTTEPLSLRSVSFNYSDRGSQPALDNVSLNAPPGAFLALVGATGSGKSSVINLVERFYSPGSGNITLAGRPINGYNIDSYRKYLGLVDQNPCLVGEDLRECLQSDEDVISDNEILLTLENIGMSDFVMSLSEGLNTPVLGNGSTLSGGQRQRMAIAKALLRKPKILLLDEATSALDTATEQLVQETLQRAMTGRITIAIAHRLKTVVDANQILVFDHGRIIESGTHDDLMQLGGKYFQMAKLQQLNEEY</sequence>
<dbReference type="GO" id="GO:0090374">
    <property type="term" value="P:oligopeptide export from mitochondrion"/>
    <property type="evidence" value="ECO:0007669"/>
    <property type="project" value="TreeGrafter"/>
</dbReference>
<feature type="transmembrane region" description="Helical" evidence="10">
    <location>
        <begin position="174"/>
        <end position="192"/>
    </location>
</feature>
<proteinExistence type="inferred from homology"/>
<organism evidence="13 14">
    <name type="scientific">Penicillium frequentans</name>
    <dbReference type="NCBI Taxonomy" id="3151616"/>
    <lineage>
        <taxon>Eukaryota</taxon>
        <taxon>Fungi</taxon>
        <taxon>Dikarya</taxon>
        <taxon>Ascomycota</taxon>
        <taxon>Pezizomycotina</taxon>
        <taxon>Eurotiomycetes</taxon>
        <taxon>Eurotiomycetidae</taxon>
        <taxon>Eurotiales</taxon>
        <taxon>Aspergillaceae</taxon>
        <taxon>Penicillium</taxon>
    </lineage>
</organism>
<dbReference type="GO" id="GO:0015421">
    <property type="term" value="F:ABC-type oligopeptide transporter activity"/>
    <property type="evidence" value="ECO:0007669"/>
    <property type="project" value="TreeGrafter"/>
</dbReference>
<dbReference type="PANTHER" id="PTHR43394:SF11">
    <property type="entry name" value="ATP-BINDING CASSETTE TRANSPORTER"/>
    <property type="match status" value="1"/>
</dbReference>
<comment type="caution">
    <text evidence="13">The sequence shown here is derived from an EMBL/GenBank/DDBJ whole genome shotgun (WGS) entry which is preliminary data.</text>
</comment>
<feature type="domain" description="ABC transporter" evidence="11">
    <location>
        <begin position="376"/>
        <end position="621"/>
    </location>
</feature>
<dbReference type="Pfam" id="PF00005">
    <property type="entry name" value="ABC_tran"/>
    <property type="match status" value="2"/>
</dbReference>
<keyword evidence="6" id="KW-0547">Nucleotide-binding</keyword>
<dbReference type="Pfam" id="PF00664">
    <property type="entry name" value="ABC_membrane"/>
    <property type="match status" value="2"/>
</dbReference>
<evidence type="ECO:0000256" key="10">
    <source>
        <dbReference type="SAM" id="Phobius"/>
    </source>
</evidence>
<dbReference type="PANTHER" id="PTHR43394">
    <property type="entry name" value="ATP-DEPENDENT PERMEASE MDL1, MITOCHONDRIAL"/>
    <property type="match status" value="1"/>
</dbReference>
<dbReference type="CDD" id="cd03249">
    <property type="entry name" value="ABC_MTABC3_MDL1_MDL2"/>
    <property type="match status" value="1"/>
</dbReference>
<feature type="transmembrane region" description="Helical" evidence="10">
    <location>
        <begin position="277"/>
        <end position="298"/>
    </location>
</feature>
<dbReference type="PROSITE" id="PS50893">
    <property type="entry name" value="ABC_TRANSPORTER_2"/>
    <property type="match status" value="2"/>
</dbReference>
<gene>
    <name evidence="13" type="ORF">N7494_007147</name>
</gene>
<keyword evidence="3" id="KW-0813">Transport</keyword>
<evidence type="ECO:0000256" key="1">
    <source>
        <dbReference type="ARBA" id="ARBA00004141"/>
    </source>
</evidence>
<feature type="transmembrane region" description="Helical" evidence="10">
    <location>
        <begin position="101"/>
        <end position="123"/>
    </location>
</feature>
<dbReference type="CDD" id="cd18578">
    <property type="entry name" value="ABC_6TM_Pgp_ABCB1_D2_like"/>
    <property type="match status" value="1"/>
</dbReference>
<evidence type="ECO:0000256" key="6">
    <source>
        <dbReference type="ARBA" id="ARBA00022741"/>
    </source>
</evidence>
<dbReference type="SUPFAM" id="SSF52540">
    <property type="entry name" value="P-loop containing nucleoside triphosphate hydrolases"/>
    <property type="match status" value="2"/>
</dbReference>
<feature type="domain" description="ABC transmembrane type-1" evidence="12">
    <location>
        <begin position="691"/>
        <end position="976"/>
    </location>
</feature>
<dbReference type="Gene3D" id="1.20.1560.10">
    <property type="entry name" value="ABC transporter type 1, transmembrane domain"/>
    <property type="match status" value="1"/>
</dbReference>
<dbReference type="InterPro" id="IPR017871">
    <property type="entry name" value="ABC_transporter-like_CS"/>
</dbReference>
<keyword evidence="5" id="KW-0677">Repeat</keyword>
<dbReference type="PROSITE" id="PS00211">
    <property type="entry name" value="ABC_TRANSPORTER_1"/>
    <property type="match status" value="2"/>
</dbReference>
<dbReference type="SMART" id="SM00382">
    <property type="entry name" value="AAA"/>
    <property type="match status" value="2"/>
</dbReference>
<evidence type="ECO:0000259" key="12">
    <source>
        <dbReference type="PROSITE" id="PS50929"/>
    </source>
</evidence>
<dbReference type="InterPro" id="IPR011527">
    <property type="entry name" value="ABC1_TM_dom"/>
</dbReference>
<feature type="transmembrane region" description="Helical" evidence="10">
    <location>
        <begin position="691"/>
        <end position="716"/>
    </location>
</feature>
<feature type="transmembrane region" description="Helical" evidence="10">
    <location>
        <begin position="736"/>
        <end position="759"/>
    </location>
</feature>
<keyword evidence="9 10" id="KW-0472">Membrane</keyword>
<evidence type="ECO:0000256" key="9">
    <source>
        <dbReference type="ARBA" id="ARBA00023136"/>
    </source>
</evidence>
<feature type="transmembrane region" description="Helical" evidence="10">
    <location>
        <begin position="914"/>
        <end position="935"/>
    </location>
</feature>
<feature type="transmembrane region" description="Helical" evidence="10">
    <location>
        <begin position="947"/>
        <end position="969"/>
    </location>
</feature>
<evidence type="ECO:0000256" key="3">
    <source>
        <dbReference type="ARBA" id="ARBA00022448"/>
    </source>
</evidence>
<dbReference type="AlphaFoldDB" id="A0AAD6CSB5"/>
<accession>A0AAD6CSB5</accession>
<dbReference type="PROSITE" id="PS50929">
    <property type="entry name" value="ABC_TM1F"/>
    <property type="match status" value="2"/>
</dbReference>
<dbReference type="GO" id="GO:0005524">
    <property type="term" value="F:ATP binding"/>
    <property type="evidence" value="ECO:0007669"/>
    <property type="project" value="UniProtKB-KW"/>
</dbReference>
<dbReference type="FunFam" id="3.40.50.300:FF:000967">
    <property type="entry name" value="ABC multidrug transporter mdr4"/>
    <property type="match status" value="1"/>
</dbReference>
<evidence type="ECO:0000256" key="2">
    <source>
        <dbReference type="ARBA" id="ARBA00007577"/>
    </source>
</evidence>
<evidence type="ECO:0000313" key="14">
    <source>
        <dbReference type="Proteomes" id="UP001220324"/>
    </source>
</evidence>
<dbReference type="InterPro" id="IPR003439">
    <property type="entry name" value="ABC_transporter-like_ATP-bd"/>
</dbReference>
<dbReference type="GO" id="GO:0016887">
    <property type="term" value="F:ATP hydrolysis activity"/>
    <property type="evidence" value="ECO:0007669"/>
    <property type="project" value="InterPro"/>
</dbReference>
<evidence type="ECO:0000313" key="13">
    <source>
        <dbReference type="EMBL" id="KAJ5537668.1"/>
    </source>
</evidence>
<dbReference type="InterPro" id="IPR003593">
    <property type="entry name" value="AAA+_ATPase"/>
</dbReference>
<feature type="domain" description="ABC transporter" evidence="11">
    <location>
        <begin position="1016"/>
        <end position="1250"/>
    </location>
</feature>
<dbReference type="GO" id="GO:0005743">
    <property type="term" value="C:mitochondrial inner membrane"/>
    <property type="evidence" value="ECO:0007669"/>
    <property type="project" value="TreeGrafter"/>
</dbReference>